<sequence length="311" mass="35072">LRSQPSSLSFLAAMASPARLNTAQSEGNLSNMSRGGMSETRKAKLMDLKKREDLKDALVDKFKVRFGHGGAGKSSDEMSVCSETIANEVNRFARSATITEANLMRLEGRLQGRAQGQLPKIGEDNQSMISGVSGYSTMSRARSLTSLAGKNLVQGSGAPKSYDRSSRVLRKDRDDQRAYEIKIRDEESSKKKNEEANLVEKIIDEMEEEQRRFEKKKEKTKKSMKKVFEENMADQQKRNQGKRDQMVKEAADMKEYNRILDEQEAQRAEELAQRMERQGELMKKLMSNMDATKKGAGANDAQRALAQQEEQ</sequence>
<dbReference type="Proteomes" id="UP000626109">
    <property type="component" value="Unassembled WGS sequence"/>
</dbReference>
<protein>
    <submittedName>
        <fullName evidence="2">Uncharacterized protein</fullName>
    </submittedName>
</protein>
<dbReference type="AlphaFoldDB" id="A0A813LMK1"/>
<comment type="caution">
    <text evidence="2">The sequence shown here is derived from an EMBL/GenBank/DDBJ whole genome shotgun (WGS) entry which is preliminary data.</text>
</comment>
<organism evidence="2 3">
    <name type="scientific">Polarella glacialis</name>
    <name type="common">Dinoflagellate</name>
    <dbReference type="NCBI Taxonomy" id="89957"/>
    <lineage>
        <taxon>Eukaryota</taxon>
        <taxon>Sar</taxon>
        <taxon>Alveolata</taxon>
        <taxon>Dinophyceae</taxon>
        <taxon>Suessiales</taxon>
        <taxon>Suessiaceae</taxon>
        <taxon>Polarella</taxon>
    </lineage>
</organism>
<evidence type="ECO:0000256" key="1">
    <source>
        <dbReference type="SAM" id="MobiDB-lite"/>
    </source>
</evidence>
<proteinExistence type="predicted"/>
<feature type="region of interest" description="Disordered" evidence="1">
    <location>
        <begin position="229"/>
        <end position="252"/>
    </location>
</feature>
<feature type="region of interest" description="Disordered" evidence="1">
    <location>
        <begin position="287"/>
        <end position="311"/>
    </location>
</feature>
<dbReference type="EMBL" id="CAJNNW010036882">
    <property type="protein sequence ID" value="CAE8738088.1"/>
    <property type="molecule type" value="Genomic_DNA"/>
</dbReference>
<feature type="non-terminal residue" evidence="2">
    <location>
        <position position="311"/>
    </location>
</feature>
<gene>
    <name evidence="2" type="ORF">PGLA2088_LOCUS49041</name>
</gene>
<reference evidence="2" key="1">
    <citation type="submission" date="2021-02" db="EMBL/GenBank/DDBJ databases">
        <authorList>
            <person name="Dougan E. K."/>
            <person name="Rhodes N."/>
            <person name="Thang M."/>
            <person name="Chan C."/>
        </authorList>
    </citation>
    <scope>NUCLEOTIDE SEQUENCE</scope>
</reference>
<accession>A0A813LMK1</accession>
<feature type="non-terminal residue" evidence="2">
    <location>
        <position position="1"/>
    </location>
</feature>
<feature type="compositionally biased region" description="Basic and acidic residues" evidence="1">
    <location>
        <begin position="235"/>
        <end position="252"/>
    </location>
</feature>
<name>A0A813LMK1_POLGL</name>
<evidence type="ECO:0000313" key="3">
    <source>
        <dbReference type="Proteomes" id="UP000626109"/>
    </source>
</evidence>
<feature type="region of interest" description="Disordered" evidence="1">
    <location>
        <begin position="150"/>
        <end position="173"/>
    </location>
</feature>
<feature type="compositionally biased region" description="Basic and acidic residues" evidence="1">
    <location>
        <begin position="161"/>
        <end position="173"/>
    </location>
</feature>
<evidence type="ECO:0000313" key="2">
    <source>
        <dbReference type="EMBL" id="CAE8738088.1"/>
    </source>
</evidence>